<dbReference type="Proteomes" id="UP001352852">
    <property type="component" value="Unassembled WGS sequence"/>
</dbReference>
<sequence length="149" mass="16512">MNGNAALSVCSPSRLPLAIHCAEKGYIASAPDSLGRCGRPADGERGRAVLRWNGFSIELARREEKGGGPGSCRNKQFPSVMINEMNELNDFGRHLRARRAASLHTAVIWDRKQTQTFSCQAERSTSPRHVSSYRPINFNDTLLSRQNKA</sequence>
<evidence type="ECO:0000313" key="1">
    <source>
        <dbReference type="EMBL" id="MED6287792.1"/>
    </source>
</evidence>
<organism evidence="1 2">
    <name type="scientific">Characodon lateralis</name>
    <dbReference type="NCBI Taxonomy" id="208331"/>
    <lineage>
        <taxon>Eukaryota</taxon>
        <taxon>Metazoa</taxon>
        <taxon>Chordata</taxon>
        <taxon>Craniata</taxon>
        <taxon>Vertebrata</taxon>
        <taxon>Euteleostomi</taxon>
        <taxon>Actinopterygii</taxon>
        <taxon>Neopterygii</taxon>
        <taxon>Teleostei</taxon>
        <taxon>Neoteleostei</taxon>
        <taxon>Acanthomorphata</taxon>
        <taxon>Ovalentaria</taxon>
        <taxon>Atherinomorphae</taxon>
        <taxon>Cyprinodontiformes</taxon>
        <taxon>Goodeidae</taxon>
        <taxon>Characodon</taxon>
    </lineage>
</organism>
<reference evidence="1 2" key="1">
    <citation type="submission" date="2021-06" db="EMBL/GenBank/DDBJ databases">
        <authorList>
            <person name="Palmer J.M."/>
        </authorList>
    </citation>
    <scope>NUCLEOTIDE SEQUENCE [LARGE SCALE GENOMIC DNA]</scope>
    <source>
        <strain evidence="1 2">CL_MEX2019</strain>
        <tissue evidence="1">Muscle</tissue>
    </source>
</reference>
<keyword evidence="2" id="KW-1185">Reference proteome</keyword>
<dbReference type="EMBL" id="JAHUTJ010059206">
    <property type="protein sequence ID" value="MED6287792.1"/>
    <property type="molecule type" value="Genomic_DNA"/>
</dbReference>
<proteinExistence type="predicted"/>
<gene>
    <name evidence="1" type="ORF">CHARACLAT_019821</name>
</gene>
<evidence type="ECO:0000313" key="2">
    <source>
        <dbReference type="Proteomes" id="UP001352852"/>
    </source>
</evidence>
<protein>
    <submittedName>
        <fullName evidence="1">Uncharacterized protein</fullName>
    </submittedName>
</protein>
<accession>A0ABU7EKN8</accession>
<name>A0ABU7EKN8_9TELE</name>
<comment type="caution">
    <text evidence="1">The sequence shown here is derived from an EMBL/GenBank/DDBJ whole genome shotgun (WGS) entry which is preliminary data.</text>
</comment>